<dbReference type="InterPro" id="IPR048661">
    <property type="entry name" value="CPL1-like"/>
</dbReference>
<keyword evidence="4" id="KW-1185">Reference proteome</keyword>
<dbReference type="STRING" id="1296120.A0A1B9GMR9"/>
<dbReference type="PANTHER" id="PTHR35192">
    <property type="entry name" value="PROTEIN, PUTATIVE-RELATED"/>
    <property type="match status" value="1"/>
</dbReference>
<reference evidence="4" key="2">
    <citation type="submission" date="2013-12" db="EMBL/GenBank/DDBJ databases">
        <title>Evolution of pathogenesis and genome organization in the Tremellales.</title>
        <authorList>
            <person name="Cuomo C."/>
            <person name="Litvintseva A."/>
            <person name="Heitman J."/>
            <person name="Chen Y."/>
            <person name="Sun S."/>
            <person name="Springer D."/>
            <person name="Dromer F."/>
            <person name="Young S."/>
            <person name="Zeng Q."/>
            <person name="Chapman S."/>
            <person name="Gujja S."/>
            <person name="Saif S."/>
            <person name="Birren B."/>
        </authorList>
    </citation>
    <scope>NUCLEOTIDE SEQUENCE [LARGE SCALE GENOMIC DNA]</scope>
    <source>
        <strain evidence="4">BCC8398</strain>
    </source>
</reference>
<name>A0A1B9GMR9_9TREE</name>
<evidence type="ECO:0000259" key="2">
    <source>
        <dbReference type="Pfam" id="PF21671"/>
    </source>
</evidence>
<dbReference type="Proteomes" id="UP000092666">
    <property type="component" value="Unassembled WGS sequence"/>
</dbReference>
<reference evidence="3 4" key="1">
    <citation type="submission" date="2013-07" db="EMBL/GenBank/DDBJ databases">
        <title>The Genome Sequence of Cryptococcus heveanensis BCC8398.</title>
        <authorList>
            <consortium name="The Broad Institute Genome Sequencing Platform"/>
            <person name="Cuomo C."/>
            <person name="Litvintseva A."/>
            <person name="Chen Y."/>
            <person name="Heitman J."/>
            <person name="Sun S."/>
            <person name="Springer D."/>
            <person name="Dromer F."/>
            <person name="Young S.K."/>
            <person name="Zeng Q."/>
            <person name="Gargeya S."/>
            <person name="Fitzgerald M."/>
            <person name="Abouelleil A."/>
            <person name="Alvarado L."/>
            <person name="Berlin A.M."/>
            <person name="Chapman S.B."/>
            <person name="Dewar J."/>
            <person name="Goldberg J."/>
            <person name="Griggs A."/>
            <person name="Gujja S."/>
            <person name="Hansen M."/>
            <person name="Howarth C."/>
            <person name="Imamovic A."/>
            <person name="Larimer J."/>
            <person name="McCowan C."/>
            <person name="Murphy C."/>
            <person name="Pearson M."/>
            <person name="Priest M."/>
            <person name="Roberts A."/>
            <person name="Saif S."/>
            <person name="Shea T."/>
            <person name="Sykes S."/>
            <person name="Wortman J."/>
            <person name="Nusbaum C."/>
            <person name="Birren B."/>
        </authorList>
    </citation>
    <scope>NUCLEOTIDE SEQUENCE [LARGE SCALE GENOMIC DNA]</scope>
    <source>
        <strain evidence="3 4">BCC8398</strain>
    </source>
</reference>
<dbReference type="AlphaFoldDB" id="A0A1B9GMR9"/>
<evidence type="ECO:0000313" key="3">
    <source>
        <dbReference type="EMBL" id="OCF32326.1"/>
    </source>
</evidence>
<dbReference type="Pfam" id="PF21671">
    <property type="entry name" value="CPL1-like"/>
    <property type="match status" value="1"/>
</dbReference>
<sequence>MLTLIVSLNLLAKVVLADRAYAGCYYLPTSGEPAGIDPSNPTDTSLYGETCANRCAEELNTKWSFFWFDNPDPYVAVGHCRCSNDGPDDWTFAPGRLWGECENAVAYSAFLTQSNYLFDACFADKSDQAPDTSVTVDSVEQCLRTCNIDLNALAQYDKVAKNFECLCTDPPYYEPLSLGDCVYGSYLAWGYGLNPAQPSGWVKRQQRQRLRREQFRLSNGLCPSGLTACRVEGGNSMAFECVDIDTELESCGGCVNGAYSWGNANATSPLGTDCTSIQGISSGGVTCLKGQCLSFACTEDEGYQLVDDQCVKRLSE</sequence>
<dbReference type="InterPro" id="IPR038955">
    <property type="entry name" value="PriA/CPL1_fungi"/>
</dbReference>
<gene>
    <name evidence="3" type="ORF">I316_05994</name>
</gene>
<feature type="signal peptide" evidence="1">
    <location>
        <begin position="1"/>
        <end position="17"/>
    </location>
</feature>
<dbReference type="EMBL" id="KI669509">
    <property type="protein sequence ID" value="OCF32326.1"/>
    <property type="molecule type" value="Genomic_DNA"/>
</dbReference>
<evidence type="ECO:0000313" key="4">
    <source>
        <dbReference type="Proteomes" id="UP000092666"/>
    </source>
</evidence>
<dbReference type="PANTHER" id="PTHR35192:SF2">
    <property type="entry name" value="APPLE DOMAIN-CONTAINING PROTEIN"/>
    <property type="match status" value="1"/>
</dbReference>
<protein>
    <recommendedName>
        <fullName evidence="2">Protein CPL1-like domain-containing protein</fullName>
    </recommendedName>
</protein>
<accession>A0A1B9GMR9</accession>
<feature type="chain" id="PRO_5008627250" description="Protein CPL1-like domain-containing protein" evidence="1">
    <location>
        <begin position="18"/>
        <end position="316"/>
    </location>
</feature>
<feature type="domain" description="Protein CPL1-like" evidence="2">
    <location>
        <begin position="239"/>
        <end position="310"/>
    </location>
</feature>
<dbReference type="OrthoDB" id="2562698at2759"/>
<proteinExistence type="predicted"/>
<keyword evidence="1" id="KW-0732">Signal</keyword>
<evidence type="ECO:0000256" key="1">
    <source>
        <dbReference type="SAM" id="SignalP"/>
    </source>
</evidence>
<organism evidence="3 4">
    <name type="scientific">Kwoniella heveanensis BCC8398</name>
    <dbReference type="NCBI Taxonomy" id="1296120"/>
    <lineage>
        <taxon>Eukaryota</taxon>
        <taxon>Fungi</taxon>
        <taxon>Dikarya</taxon>
        <taxon>Basidiomycota</taxon>
        <taxon>Agaricomycotina</taxon>
        <taxon>Tremellomycetes</taxon>
        <taxon>Tremellales</taxon>
        <taxon>Cryptococcaceae</taxon>
        <taxon>Kwoniella</taxon>
    </lineage>
</organism>